<keyword evidence="5 7" id="KW-0067">ATP-binding</keyword>
<dbReference type="Gene3D" id="3.60.20.10">
    <property type="entry name" value="Glutamine Phosphoribosylpyrophosphate, subunit 1, domain 1"/>
    <property type="match status" value="1"/>
</dbReference>
<reference evidence="9 10" key="1">
    <citation type="submission" date="2019-07" db="EMBL/GenBank/DDBJ databases">
        <title>Draft genome for Aliikangiella sp. M105.</title>
        <authorList>
            <person name="Wang G."/>
        </authorList>
    </citation>
    <scope>NUCLEOTIDE SEQUENCE [LARGE SCALE GENOMIC DNA]</scope>
    <source>
        <strain evidence="9 10">M105</strain>
    </source>
</reference>
<dbReference type="InterPro" id="IPR014729">
    <property type="entry name" value="Rossmann-like_a/b/a_fold"/>
</dbReference>
<dbReference type="PROSITE" id="PS51278">
    <property type="entry name" value="GATASE_TYPE_2"/>
    <property type="match status" value="1"/>
</dbReference>
<dbReference type="Pfam" id="PF13537">
    <property type="entry name" value="GATase_7"/>
    <property type="match status" value="1"/>
</dbReference>
<comment type="pathway">
    <text evidence="1">Amino-acid biosynthesis; L-asparagine biosynthesis; L-asparagine from L-aspartate (L-Gln route): step 1/1.</text>
</comment>
<dbReference type="InterPro" id="IPR029055">
    <property type="entry name" value="Ntn_hydrolases_N"/>
</dbReference>
<dbReference type="Gene3D" id="3.40.50.620">
    <property type="entry name" value="HUPs"/>
    <property type="match status" value="2"/>
</dbReference>
<dbReference type="EC" id="6.3.5.4" evidence="3"/>
<evidence type="ECO:0000259" key="8">
    <source>
        <dbReference type="PROSITE" id="PS51278"/>
    </source>
</evidence>
<evidence type="ECO:0000256" key="4">
    <source>
        <dbReference type="ARBA" id="ARBA00022741"/>
    </source>
</evidence>
<feature type="domain" description="Glutamine amidotransferase type-2" evidence="8">
    <location>
        <begin position="7"/>
        <end position="214"/>
    </location>
</feature>
<dbReference type="InterPro" id="IPR051786">
    <property type="entry name" value="ASN_synthetase/amidase"/>
</dbReference>
<dbReference type="AlphaFoldDB" id="A0A545U7A9"/>
<dbReference type="PANTHER" id="PTHR43284">
    <property type="entry name" value="ASPARAGINE SYNTHETASE (GLUTAMINE-HYDROLYZING)"/>
    <property type="match status" value="1"/>
</dbReference>
<dbReference type="GO" id="GO:0005524">
    <property type="term" value="F:ATP binding"/>
    <property type="evidence" value="ECO:0007669"/>
    <property type="project" value="UniProtKB-KW"/>
</dbReference>
<dbReference type="PANTHER" id="PTHR43284:SF1">
    <property type="entry name" value="ASPARAGINE SYNTHETASE"/>
    <property type="match status" value="1"/>
</dbReference>
<comment type="catalytic activity">
    <reaction evidence="6">
        <text>L-aspartate + L-glutamine + ATP + H2O = L-asparagine + L-glutamate + AMP + diphosphate + H(+)</text>
        <dbReference type="Rhea" id="RHEA:12228"/>
        <dbReference type="ChEBI" id="CHEBI:15377"/>
        <dbReference type="ChEBI" id="CHEBI:15378"/>
        <dbReference type="ChEBI" id="CHEBI:29985"/>
        <dbReference type="ChEBI" id="CHEBI:29991"/>
        <dbReference type="ChEBI" id="CHEBI:30616"/>
        <dbReference type="ChEBI" id="CHEBI:33019"/>
        <dbReference type="ChEBI" id="CHEBI:58048"/>
        <dbReference type="ChEBI" id="CHEBI:58359"/>
        <dbReference type="ChEBI" id="CHEBI:456215"/>
        <dbReference type="EC" id="6.3.5.4"/>
    </reaction>
</comment>
<name>A0A545U7A9_9GAMM</name>
<dbReference type="InterPro" id="IPR017932">
    <property type="entry name" value="GATase_2_dom"/>
</dbReference>
<dbReference type="RefSeq" id="WP_142933029.1">
    <property type="nucleotide sequence ID" value="NZ_ML660168.1"/>
</dbReference>
<evidence type="ECO:0000256" key="1">
    <source>
        <dbReference type="ARBA" id="ARBA00005187"/>
    </source>
</evidence>
<protein>
    <recommendedName>
        <fullName evidence="3">asparagine synthase (glutamine-hydrolyzing)</fullName>
        <ecNumber evidence="3">6.3.5.4</ecNumber>
    </recommendedName>
</protein>
<dbReference type="SUPFAM" id="SSF52402">
    <property type="entry name" value="Adenine nucleotide alpha hydrolases-like"/>
    <property type="match status" value="1"/>
</dbReference>
<evidence type="ECO:0000256" key="6">
    <source>
        <dbReference type="ARBA" id="ARBA00048741"/>
    </source>
</evidence>
<dbReference type="GO" id="GO:0004066">
    <property type="term" value="F:asparagine synthase (glutamine-hydrolyzing) activity"/>
    <property type="evidence" value="ECO:0007669"/>
    <property type="project" value="UniProtKB-EC"/>
</dbReference>
<dbReference type="InterPro" id="IPR001962">
    <property type="entry name" value="Asn_synthase"/>
</dbReference>
<accession>A0A545U7A9</accession>
<feature type="binding site" evidence="7">
    <location>
        <begin position="380"/>
        <end position="381"/>
    </location>
    <ligand>
        <name>ATP</name>
        <dbReference type="ChEBI" id="CHEBI:30616"/>
    </ligand>
</feature>
<evidence type="ECO:0000313" key="10">
    <source>
        <dbReference type="Proteomes" id="UP000315439"/>
    </source>
</evidence>
<keyword evidence="4 7" id="KW-0547">Nucleotide-binding</keyword>
<proteinExistence type="inferred from homology"/>
<evidence type="ECO:0000256" key="2">
    <source>
        <dbReference type="ARBA" id="ARBA00005752"/>
    </source>
</evidence>
<dbReference type="SUPFAM" id="SSF56235">
    <property type="entry name" value="N-terminal nucleophile aminohydrolases (Ntn hydrolases)"/>
    <property type="match status" value="1"/>
</dbReference>
<comment type="similarity">
    <text evidence="2">Belongs to the asparagine synthetase family.</text>
</comment>
<comment type="caution">
    <text evidence="9">The sequence shown here is derived from an EMBL/GenBank/DDBJ whole genome shotgun (WGS) entry which is preliminary data.</text>
</comment>
<dbReference type="InterPro" id="IPR006426">
    <property type="entry name" value="Asn_synth_AEB"/>
</dbReference>
<sequence>MSTIHACRLNKERCASQILSKMLKASDYWHPDERSKWVSSETDVGLAKAHLLNTERSIDDASYFSSELGVAICANARVDNRSVLLKQLSFSEEDSRIKTDAQLIAHCYKKWQVDCPARLRGDFVFIIWDEEKQKFFCARDHFGVKSLFYSRNERGVMITNEHNAFFTSEWFNRYQYDEPWLIARLWNLGALDFESPNSEIQALPPAHSLEIDEKGTRLQRYWRLTSKTTWKNYSDNELIEELKLRFEKSVIARLDSRYPLGAELSAGLDSNGIVGYAAQHLKKQSLYTFSHQCEALTKENYFVWGDVYRDIQTTFKLHENIEPVWDYSPKTECLASDTSEQLLQSKKKFYRCFGGVVPIYGGHFVRSKLAKKNGVRVMLSGWGGDHCVTGYGDEFADELFRNRKFISIFRLLKAKRLRGRGGNIIRSFIILAIKQFLPSLYLKMKGLRSGVENSLLFRAKNHFLGQKWKTQYELENTLVKFLNNYQCHSVNRKESLELFELSLTNRLTESELEGRLFKVEYRYPMLDVDLVEFFYSLPSQLKIYDGIERYPFRLTLEGLVPEHIRWRKKHDVCLPQKDKKAEIERKLERLIPRLEYSLLVERYSSVNALQKCISSKSRALLDSLEFLMDVEEYYYSGNEQKKPLENPNEKKETITALC</sequence>
<dbReference type="Pfam" id="PF00733">
    <property type="entry name" value="Asn_synthase"/>
    <property type="match status" value="2"/>
</dbReference>
<evidence type="ECO:0000256" key="7">
    <source>
        <dbReference type="PIRSR" id="PIRSR001589-2"/>
    </source>
</evidence>
<feature type="binding site" evidence="7">
    <location>
        <position position="100"/>
    </location>
    <ligand>
        <name>L-glutamine</name>
        <dbReference type="ChEBI" id="CHEBI:58359"/>
    </ligand>
</feature>
<dbReference type="PIRSF" id="PIRSF001589">
    <property type="entry name" value="Asn_synthetase_glu-h"/>
    <property type="match status" value="1"/>
</dbReference>
<evidence type="ECO:0000256" key="5">
    <source>
        <dbReference type="ARBA" id="ARBA00022840"/>
    </source>
</evidence>
<organism evidence="9 10">
    <name type="scientific">Aliikangiella coralliicola</name>
    <dbReference type="NCBI Taxonomy" id="2592383"/>
    <lineage>
        <taxon>Bacteria</taxon>
        <taxon>Pseudomonadati</taxon>
        <taxon>Pseudomonadota</taxon>
        <taxon>Gammaproteobacteria</taxon>
        <taxon>Oceanospirillales</taxon>
        <taxon>Pleioneaceae</taxon>
        <taxon>Aliikangiella</taxon>
    </lineage>
</organism>
<dbReference type="Proteomes" id="UP000315439">
    <property type="component" value="Unassembled WGS sequence"/>
</dbReference>
<keyword evidence="10" id="KW-1185">Reference proteome</keyword>
<dbReference type="OrthoDB" id="9763290at2"/>
<evidence type="ECO:0000313" key="9">
    <source>
        <dbReference type="EMBL" id="TQV85352.1"/>
    </source>
</evidence>
<gene>
    <name evidence="9" type="ORF">FLL46_19490</name>
</gene>
<feature type="binding site" evidence="7">
    <location>
        <position position="303"/>
    </location>
    <ligand>
        <name>ATP</name>
        <dbReference type="ChEBI" id="CHEBI:30616"/>
    </ligand>
</feature>
<evidence type="ECO:0000256" key="3">
    <source>
        <dbReference type="ARBA" id="ARBA00012737"/>
    </source>
</evidence>
<dbReference type="GO" id="GO:0006529">
    <property type="term" value="P:asparagine biosynthetic process"/>
    <property type="evidence" value="ECO:0007669"/>
    <property type="project" value="InterPro"/>
</dbReference>
<dbReference type="EMBL" id="VIKS01000012">
    <property type="protein sequence ID" value="TQV85352.1"/>
    <property type="molecule type" value="Genomic_DNA"/>
</dbReference>